<dbReference type="AlphaFoldDB" id="A0A4Q4TG08"/>
<comment type="caution">
    <text evidence="1">The sequence shown here is derived from an EMBL/GenBank/DDBJ whole genome shotgun (WGS) entry which is preliminary data.</text>
</comment>
<dbReference type="GO" id="GO:0005829">
    <property type="term" value="C:cytosol"/>
    <property type="evidence" value="ECO:0007669"/>
    <property type="project" value="TreeGrafter"/>
</dbReference>
<keyword evidence="2" id="KW-1185">Reference proteome</keyword>
<reference evidence="1 2" key="1">
    <citation type="submission" date="2018-06" db="EMBL/GenBank/DDBJ databases">
        <title>Complete Genomes of Monosporascus.</title>
        <authorList>
            <person name="Robinson A.J."/>
            <person name="Natvig D.O."/>
        </authorList>
    </citation>
    <scope>NUCLEOTIDE SEQUENCE [LARGE SCALE GENOMIC DNA]</scope>
    <source>
        <strain evidence="1 2">CBS 110550</strain>
    </source>
</reference>
<gene>
    <name evidence="1" type="ORF">DL764_004603</name>
</gene>
<dbReference type="PANTHER" id="PTHR14614">
    <property type="entry name" value="HEPATOCELLULAR CARCINOMA-ASSOCIATED ANTIGEN"/>
    <property type="match status" value="1"/>
</dbReference>
<organism evidence="1 2">
    <name type="scientific">Monosporascus ibericus</name>
    <dbReference type="NCBI Taxonomy" id="155417"/>
    <lineage>
        <taxon>Eukaryota</taxon>
        <taxon>Fungi</taxon>
        <taxon>Dikarya</taxon>
        <taxon>Ascomycota</taxon>
        <taxon>Pezizomycotina</taxon>
        <taxon>Sordariomycetes</taxon>
        <taxon>Xylariomycetidae</taxon>
        <taxon>Xylariales</taxon>
        <taxon>Xylariales incertae sedis</taxon>
        <taxon>Monosporascus</taxon>
    </lineage>
</organism>
<dbReference type="GO" id="GO:0008757">
    <property type="term" value="F:S-adenosylmethionine-dependent methyltransferase activity"/>
    <property type="evidence" value="ECO:0007669"/>
    <property type="project" value="UniProtKB-ARBA"/>
</dbReference>
<dbReference type="InterPro" id="IPR019410">
    <property type="entry name" value="Methyltransf_16"/>
</dbReference>
<sequence length="260" mass="28809">MGWNPNAPKTFRDPTAVRTFRIPNRPGKDQDLLIHITEPDLKAQGLSLETWAASSVQARLIQRLGVSQMNFPSNISDDNTSTIPILELGAGTGMVGVSAALKWQQPTVLTDLGPIVPGLAANISLNKANLSETQMFCGALDWSQPSKLAFYPESDPNPFSGATKAHLVLAADTIYSDEHPPLLAATILHWLGRDPAARLIMCLPLRACYLEELRDLWRLLEEGGLESIETGQEMADESTFDDECLCEWSVWRWKNPERRD</sequence>
<dbReference type="OrthoDB" id="433955at2759"/>
<dbReference type="Proteomes" id="UP000293360">
    <property type="component" value="Unassembled WGS sequence"/>
</dbReference>
<dbReference type="PANTHER" id="PTHR14614:SF156">
    <property type="entry name" value="PROTEIN-LYSINE N-METHYLTRANSFERASE EFM2"/>
    <property type="match status" value="1"/>
</dbReference>
<dbReference type="STRING" id="155417.A0A4Q4TG08"/>
<dbReference type="EMBL" id="QJNU01000220">
    <property type="protein sequence ID" value="RYP04213.1"/>
    <property type="molecule type" value="Genomic_DNA"/>
</dbReference>
<dbReference type="Gene3D" id="3.40.50.150">
    <property type="entry name" value="Vaccinia Virus protein VP39"/>
    <property type="match status" value="1"/>
</dbReference>
<evidence type="ECO:0000313" key="2">
    <source>
        <dbReference type="Proteomes" id="UP000293360"/>
    </source>
</evidence>
<protein>
    <submittedName>
        <fullName evidence="1">Uncharacterized protein</fullName>
    </submittedName>
</protein>
<name>A0A4Q4TG08_9PEZI</name>
<dbReference type="Pfam" id="PF10294">
    <property type="entry name" value="Methyltransf_16"/>
    <property type="match status" value="1"/>
</dbReference>
<accession>A0A4Q4TG08</accession>
<dbReference type="InterPro" id="IPR029063">
    <property type="entry name" value="SAM-dependent_MTases_sf"/>
</dbReference>
<proteinExistence type="predicted"/>
<evidence type="ECO:0000313" key="1">
    <source>
        <dbReference type="EMBL" id="RYP04213.1"/>
    </source>
</evidence>